<protein>
    <submittedName>
        <fullName evidence="2">Sensor domain-containing diguanylate cyclase</fullName>
    </submittedName>
</protein>
<dbReference type="SUPFAM" id="SSF55073">
    <property type="entry name" value="Nucleotide cyclase"/>
    <property type="match status" value="1"/>
</dbReference>
<dbReference type="NCBIfam" id="TIGR00254">
    <property type="entry name" value="GGDEF"/>
    <property type="match status" value="1"/>
</dbReference>
<dbReference type="Gene3D" id="3.30.450.40">
    <property type="match status" value="1"/>
</dbReference>
<dbReference type="InterPro" id="IPR050469">
    <property type="entry name" value="Diguanylate_Cyclase"/>
</dbReference>
<dbReference type="SUPFAM" id="SSF55781">
    <property type="entry name" value="GAF domain-like"/>
    <property type="match status" value="1"/>
</dbReference>
<evidence type="ECO:0000259" key="1">
    <source>
        <dbReference type="PROSITE" id="PS50887"/>
    </source>
</evidence>
<dbReference type="InterPro" id="IPR003018">
    <property type="entry name" value="GAF"/>
</dbReference>
<dbReference type="InterPro" id="IPR029016">
    <property type="entry name" value="GAF-like_dom_sf"/>
</dbReference>
<feature type="domain" description="GGDEF" evidence="1">
    <location>
        <begin position="540"/>
        <end position="666"/>
    </location>
</feature>
<organism evidence="2 3">
    <name type="scientific">Mitsuokella multacida</name>
    <dbReference type="NCBI Taxonomy" id="52226"/>
    <lineage>
        <taxon>Bacteria</taxon>
        <taxon>Bacillati</taxon>
        <taxon>Bacillota</taxon>
        <taxon>Negativicutes</taxon>
        <taxon>Selenomonadales</taxon>
        <taxon>Selenomonadaceae</taxon>
        <taxon>Mitsuokella</taxon>
    </lineage>
</organism>
<dbReference type="AlphaFoldDB" id="A0A414NTD4"/>
<proteinExistence type="predicted"/>
<dbReference type="PROSITE" id="PS50887">
    <property type="entry name" value="GGDEF"/>
    <property type="match status" value="1"/>
</dbReference>
<sequence length="666" mass="75833">MLICLCRDFMSRQPDRQTIIPQMLDSYGLSKEFFAAGSDTMTASIWRILLDNLGIEFFWKDRQHRFRGASKAFLKGRGVKDVAEILGKTDAELGWLLHTTHAQETEEKVMQTGEPQLDVQEYLSIGHRIQEIPTACSVARVGSCRFLVLAKAAQDVRLQQAILNLTQKIHAIEKVDGNDCTLFLHHAQAHGSEVRSIDSLLQLLVKRLHRAEEKLYGVTLYSNDNLIFPRELFDKIEFGVSITDPETHDVLYLNKAQRDELGMLPDTPLTGKKCYSLMAGNNAPCEDCYLDKLDHTSCITDIFHSQVLNADRLLCHTLVPWNGKSRHFCMSINLDRYLQRHAAHEKVLYQELSVNDIIRAGMYELDAENGIRKMMHRLGSLLDADHVLIAEEDETLLRFSYFWEARTAQPISRTIKPFPREDIRLIYEQFAKAPVFTIDDVEQFCHESGYAPRLPNLQRLIFARLRLDDHIYGYIEVVNPAPEQMEKAVPLLRALARFFSILLRNRNLMQRIDRLSKVAPLTGVMNRRGLLDSLKDLPSGMYAFFFGDLNGLKETNDKLGHDAGDRLIQSAASVFVHSCPTNAVFRMGGDEFLMIQAVQDEQEASAINDRLHDRFRTAGISISLGFSMAALPAINIDAVLAEADCHMYKEKVEHHKTRHQHQATDA</sequence>
<evidence type="ECO:0000313" key="3">
    <source>
        <dbReference type="Proteomes" id="UP000283442"/>
    </source>
</evidence>
<evidence type="ECO:0000313" key="2">
    <source>
        <dbReference type="EMBL" id="RHF50345.1"/>
    </source>
</evidence>
<dbReference type="PANTHER" id="PTHR45138">
    <property type="entry name" value="REGULATORY COMPONENTS OF SENSORY TRANSDUCTION SYSTEM"/>
    <property type="match status" value="1"/>
</dbReference>
<dbReference type="Proteomes" id="UP000283442">
    <property type="component" value="Unassembled WGS sequence"/>
</dbReference>
<dbReference type="CDD" id="cd01949">
    <property type="entry name" value="GGDEF"/>
    <property type="match status" value="1"/>
</dbReference>
<dbReference type="InterPro" id="IPR000160">
    <property type="entry name" value="GGDEF_dom"/>
</dbReference>
<gene>
    <name evidence="2" type="ORF">DW674_11530</name>
</gene>
<dbReference type="Gene3D" id="3.30.450.20">
    <property type="entry name" value="PAS domain"/>
    <property type="match status" value="1"/>
</dbReference>
<dbReference type="SMART" id="SM00267">
    <property type="entry name" value="GGDEF"/>
    <property type="match status" value="1"/>
</dbReference>
<comment type="caution">
    <text evidence="2">The sequence shown here is derived from an EMBL/GenBank/DDBJ whole genome shotgun (WGS) entry which is preliminary data.</text>
</comment>
<reference evidence="2 3" key="1">
    <citation type="submission" date="2018-08" db="EMBL/GenBank/DDBJ databases">
        <title>A genome reference for cultivated species of the human gut microbiota.</title>
        <authorList>
            <person name="Zou Y."/>
            <person name="Xue W."/>
            <person name="Luo G."/>
        </authorList>
    </citation>
    <scope>NUCLEOTIDE SEQUENCE [LARGE SCALE GENOMIC DNA]</scope>
    <source>
        <strain evidence="2 3">AM25-21AC</strain>
    </source>
</reference>
<dbReference type="InterPro" id="IPR043128">
    <property type="entry name" value="Rev_trsase/Diguanyl_cyclase"/>
</dbReference>
<dbReference type="GO" id="GO:0052621">
    <property type="term" value="F:diguanylate cyclase activity"/>
    <property type="evidence" value="ECO:0007669"/>
    <property type="project" value="TreeGrafter"/>
</dbReference>
<dbReference type="InterPro" id="IPR029787">
    <property type="entry name" value="Nucleotide_cyclase"/>
</dbReference>
<dbReference type="SMART" id="SM00065">
    <property type="entry name" value="GAF"/>
    <property type="match status" value="1"/>
</dbReference>
<name>A0A414NTD4_9FIRM</name>
<dbReference type="Gene3D" id="3.30.70.270">
    <property type="match status" value="1"/>
</dbReference>
<dbReference type="PANTHER" id="PTHR45138:SF9">
    <property type="entry name" value="DIGUANYLATE CYCLASE DGCM-RELATED"/>
    <property type="match status" value="1"/>
</dbReference>
<accession>A0A414NTD4</accession>
<dbReference type="EMBL" id="QRHE01000020">
    <property type="protein sequence ID" value="RHF50345.1"/>
    <property type="molecule type" value="Genomic_DNA"/>
</dbReference>
<dbReference type="Pfam" id="PF00990">
    <property type="entry name" value="GGDEF"/>
    <property type="match status" value="1"/>
</dbReference>
<dbReference type="OrthoDB" id="9759607at2"/>